<evidence type="ECO:0000256" key="5">
    <source>
        <dbReference type="ARBA" id="ARBA00011903"/>
    </source>
</evidence>
<evidence type="ECO:0000256" key="9">
    <source>
        <dbReference type="ARBA" id="ARBA00022692"/>
    </source>
</evidence>
<dbReference type="NCBIfam" id="TIGR01007">
    <property type="entry name" value="eps_fam"/>
    <property type="match status" value="1"/>
</dbReference>
<keyword evidence="15" id="KW-0829">Tyrosine-protein kinase</keyword>
<evidence type="ECO:0000256" key="12">
    <source>
        <dbReference type="ARBA" id="ARBA00022840"/>
    </source>
</evidence>
<evidence type="ECO:0000313" key="19">
    <source>
        <dbReference type="EMBL" id="MFC4531702.1"/>
    </source>
</evidence>
<evidence type="ECO:0000256" key="3">
    <source>
        <dbReference type="ARBA" id="ARBA00007316"/>
    </source>
</evidence>
<keyword evidence="8 19" id="KW-0808">Transferase</keyword>
<evidence type="ECO:0000256" key="14">
    <source>
        <dbReference type="ARBA" id="ARBA00023136"/>
    </source>
</evidence>
<evidence type="ECO:0000256" key="10">
    <source>
        <dbReference type="ARBA" id="ARBA00022741"/>
    </source>
</evidence>
<keyword evidence="12" id="KW-0067">ATP-binding</keyword>
<proteinExistence type="inferred from homology"/>
<evidence type="ECO:0000256" key="6">
    <source>
        <dbReference type="ARBA" id="ARBA00022475"/>
    </source>
</evidence>
<dbReference type="PANTHER" id="PTHR32309:SF13">
    <property type="entry name" value="FERRIC ENTEROBACTIN TRANSPORT PROTEIN FEPE"/>
    <property type="match status" value="1"/>
</dbReference>
<evidence type="ECO:0000256" key="1">
    <source>
        <dbReference type="ARBA" id="ARBA00004429"/>
    </source>
</evidence>
<dbReference type="Proteomes" id="UP001596004">
    <property type="component" value="Unassembled WGS sequence"/>
</dbReference>
<dbReference type="Gene3D" id="3.40.50.300">
    <property type="entry name" value="P-loop containing nucleotide triphosphate hydrolases"/>
    <property type="match status" value="1"/>
</dbReference>
<dbReference type="Pfam" id="PF13614">
    <property type="entry name" value="AAA_31"/>
    <property type="match status" value="1"/>
</dbReference>
<keyword evidence="10" id="KW-0547">Nucleotide-binding</keyword>
<organism evidence="19 20">
    <name type="scientific">Sphaerisporangium dianthi</name>
    <dbReference type="NCBI Taxonomy" id="1436120"/>
    <lineage>
        <taxon>Bacteria</taxon>
        <taxon>Bacillati</taxon>
        <taxon>Actinomycetota</taxon>
        <taxon>Actinomycetes</taxon>
        <taxon>Streptosporangiales</taxon>
        <taxon>Streptosporangiaceae</taxon>
        <taxon>Sphaerisporangium</taxon>
    </lineage>
</organism>
<evidence type="ECO:0000256" key="2">
    <source>
        <dbReference type="ARBA" id="ARBA00006683"/>
    </source>
</evidence>
<comment type="similarity">
    <text evidence="3">Belongs to the CpsD/CapB family.</text>
</comment>
<dbReference type="SUPFAM" id="SSF52540">
    <property type="entry name" value="P-loop containing nucleoside triphosphate hydrolases"/>
    <property type="match status" value="1"/>
</dbReference>
<name>A0ABV9CG95_9ACTN</name>
<dbReference type="InterPro" id="IPR003856">
    <property type="entry name" value="LPS_length_determ_N"/>
</dbReference>
<dbReference type="EC" id="2.7.10.2" evidence="5"/>
<keyword evidence="6" id="KW-1003">Cell membrane</keyword>
<sequence>MDLLYFVRLARKGWMLLVLSLVLSATAALVLTARTPPKYVATITMMVSGYDKVGSLTTAYQAGMLSTQRVQSYANLVSSRRVVSQITEDEDVQRLQNSIKAEVIPATMLLRASVTDRDPGRAAHLANTLGDKFTRMIDQIERPTRNSRPAVKVTVVDTAEVPSAPVSHHPLANVALGLLAGLLVAFSTLILRDRLDTTVKSPEVLRETSKSSVLGVIGYDKDARRQPLVVWEGRRSRRSEAFRSLRTNLQFISFDRRPKSLVVTSCLPNEGKSSTSANLAITLAHAGWRVILVEGDLRSPRIPHYLGIEGSAGLTDVLIDRAALKDVIQTWGRPSMSVLPGGPIPPNPSELLGSKGMRTVLAELTADYDLVIIDAPPLLPIADAAALAAVCDGTLLVARYGKTRREHVVRAAETLESVNARLLGTILNFAPSKGEHKYGYGGYGGYGYGAGAEQSTTEVITPVNV</sequence>
<keyword evidence="13" id="KW-1133">Transmembrane helix</keyword>
<dbReference type="InterPro" id="IPR050445">
    <property type="entry name" value="Bact_polysacc_biosynth/exp"/>
</dbReference>
<evidence type="ECO:0000259" key="17">
    <source>
        <dbReference type="Pfam" id="PF02706"/>
    </source>
</evidence>
<comment type="similarity">
    <text evidence="2">Belongs to the CpsC/CapA family.</text>
</comment>
<dbReference type="EMBL" id="JBHSFP010000007">
    <property type="protein sequence ID" value="MFC4531702.1"/>
    <property type="molecule type" value="Genomic_DNA"/>
</dbReference>
<keyword evidence="14" id="KW-0472">Membrane</keyword>
<feature type="domain" description="AAA" evidence="18">
    <location>
        <begin position="271"/>
        <end position="389"/>
    </location>
</feature>
<dbReference type="Pfam" id="PF02706">
    <property type="entry name" value="Wzz"/>
    <property type="match status" value="1"/>
</dbReference>
<feature type="domain" description="Polysaccharide chain length determinant N-terminal" evidence="17">
    <location>
        <begin position="2"/>
        <end position="88"/>
    </location>
</feature>
<dbReference type="InterPro" id="IPR005702">
    <property type="entry name" value="Wzc-like_C"/>
</dbReference>
<dbReference type="RefSeq" id="WP_380840362.1">
    <property type="nucleotide sequence ID" value="NZ_JBHSFP010000007.1"/>
</dbReference>
<evidence type="ECO:0000256" key="4">
    <source>
        <dbReference type="ARBA" id="ARBA00008883"/>
    </source>
</evidence>
<keyword evidence="20" id="KW-1185">Reference proteome</keyword>
<keyword evidence="9" id="KW-0812">Transmembrane</keyword>
<dbReference type="InterPro" id="IPR027417">
    <property type="entry name" value="P-loop_NTPase"/>
</dbReference>
<evidence type="ECO:0000256" key="15">
    <source>
        <dbReference type="ARBA" id="ARBA00023137"/>
    </source>
</evidence>
<evidence type="ECO:0000313" key="20">
    <source>
        <dbReference type="Proteomes" id="UP001596004"/>
    </source>
</evidence>
<evidence type="ECO:0000256" key="13">
    <source>
        <dbReference type="ARBA" id="ARBA00022989"/>
    </source>
</evidence>
<comment type="caution">
    <text evidence="19">The sequence shown here is derived from an EMBL/GenBank/DDBJ whole genome shotgun (WGS) entry which is preliminary data.</text>
</comment>
<dbReference type="GO" id="GO:0004715">
    <property type="term" value="F:non-membrane spanning protein tyrosine kinase activity"/>
    <property type="evidence" value="ECO:0007669"/>
    <property type="project" value="UniProtKB-EC"/>
</dbReference>
<evidence type="ECO:0000256" key="7">
    <source>
        <dbReference type="ARBA" id="ARBA00022519"/>
    </source>
</evidence>
<evidence type="ECO:0000259" key="18">
    <source>
        <dbReference type="Pfam" id="PF13614"/>
    </source>
</evidence>
<protein>
    <recommendedName>
        <fullName evidence="5">non-specific protein-tyrosine kinase</fullName>
        <ecNumber evidence="5">2.7.10.2</ecNumber>
    </recommendedName>
</protein>
<dbReference type="PANTHER" id="PTHR32309">
    <property type="entry name" value="TYROSINE-PROTEIN KINASE"/>
    <property type="match status" value="1"/>
</dbReference>
<comment type="subcellular location">
    <subcellularLocation>
        <location evidence="1">Cell inner membrane</location>
        <topology evidence="1">Multi-pass membrane protein</topology>
    </subcellularLocation>
</comment>
<comment type="similarity">
    <text evidence="4">Belongs to the etk/wzc family.</text>
</comment>
<evidence type="ECO:0000256" key="11">
    <source>
        <dbReference type="ARBA" id="ARBA00022777"/>
    </source>
</evidence>
<reference evidence="20" key="1">
    <citation type="journal article" date="2019" name="Int. J. Syst. Evol. Microbiol.">
        <title>The Global Catalogue of Microorganisms (GCM) 10K type strain sequencing project: providing services to taxonomists for standard genome sequencing and annotation.</title>
        <authorList>
            <consortium name="The Broad Institute Genomics Platform"/>
            <consortium name="The Broad Institute Genome Sequencing Center for Infectious Disease"/>
            <person name="Wu L."/>
            <person name="Ma J."/>
        </authorList>
    </citation>
    <scope>NUCLEOTIDE SEQUENCE [LARGE SCALE GENOMIC DNA]</scope>
    <source>
        <strain evidence="20">CGMCC 4.7132</strain>
    </source>
</reference>
<gene>
    <name evidence="19" type="ORF">ACFO60_13075</name>
</gene>
<keyword evidence="7" id="KW-0997">Cell inner membrane</keyword>
<evidence type="ECO:0000256" key="8">
    <source>
        <dbReference type="ARBA" id="ARBA00022679"/>
    </source>
</evidence>
<dbReference type="InterPro" id="IPR025669">
    <property type="entry name" value="AAA_dom"/>
</dbReference>
<comment type="catalytic activity">
    <reaction evidence="16">
        <text>L-tyrosyl-[protein] + ATP = O-phospho-L-tyrosyl-[protein] + ADP + H(+)</text>
        <dbReference type="Rhea" id="RHEA:10596"/>
        <dbReference type="Rhea" id="RHEA-COMP:10136"/>
        <dbReference type="Rhea" id="RHEA-COMP:20101"/>
        <dbReference type="ChEBI" id="CHEBI:15378"/>
        <dbReference type="ChEBI" id="CHEBI:30616"/>
        <dbReference type="ChEBI" id="CHEBI:46858"/>
        <dbReference type="ChEBI" id="CHEBI:61978"/>
        <dbReference type="ChEBI" id="CHEBI:456216"/>
        <dbReference type="EC" id="2.7.10.2"/>
    </reaction>
</comment>
<keyword evidence="11" id="KW-0418">Kinase</keyword>
<accession>A0ABV9CG95</accession>
<evidence type="ECO:0000256" key="16">
    <source>
        <dbReference type="ARBA" id="ARBA00051245"/>
    </source>
</evidence>
<dbReference type="CDD" id="cd05387">
    <property type="entry name" value="BY-kinase"/>
    <property type="match status" value="1"/>
</dbReference>